<dbReference type="GO" id="GO:0000156">
    <property type="term" value="F:phosphorelay response regulator activity"/>
    <property type="evidence" value="ECO:0007669"/>
    <property type="project" value="InterPro"/>
</dbReference>
<dbReference type="PANTHER" id="PTHR37299:SF1">
    <property type="entry name" value="STAGE 0 SPORULATION PROTEIN A HOMOLOG"/>
    <property type="match status" value="1"/>
</dbReference>
<protein>
    <submittedName>
        <fullName evidence="4">Response regulator transcription factor</fullName>
    </submittedName>
</protein>
<dbReference type="Pfam" id="PF00072">
    <property type="entry name" value="Response_reg"/>
    <property type="match status" value="1"/>
</dbReference>
<dbReference type="GO" id="GO:0003677">
    <property type="term" value="F:DNA binding"/>
    <property type="evidence" value="ECO:0007669"/>
    <property type="project" value="InterPro"/>
</dbReference>
<organism evidence="4 5">
    <name type="scientific">Dyadobacter frigoris</name>
    <dbReference type="NCBI Taxonomy" id="2576211"/>
    <lineage>
        <taxon>Bacteria</taxon>
        <taxon>Pseudomonadati</taxon>
        <taxon>Bacteroidota</taxon>
        <taxon>Cytophagia</taxon>
        <taxon>Cytophagales</taxon>
        <taxon>Spirosomataceae</taxon>
        <taxon>Dyadobacter</taxon>
    </lineage>
</organism>
<sequence length="239" mass="27725">MSSAFIPIRYIAIDDSPLDLLAIEEYMRPYPFFLNCGYFSNALEGYGAQQYIKPDLIFLDIEMPEINGMDLLRKVRNEVPMIVVVTSHPEFALEGFELSVLDYILKPLTESRMKDTVRRVQEYWAMKQKAEAYEVLLEEDTLVIKEGYNQVKLAQSDIIYIEAMQDYTKIVTAKKNYVTLSSITFFMERLSPERFLRVHRSYAVAVSQIQELRQTEIICQNASIPVGKTYRSSVSRLKI</sequence>
<dbReference type="InterPro" id="IPR007492">
    <property type="entry name" value="LytTR_DNA-bd_dom"/>
</dbReference>
<dbReference type="InterPro" id="IPR046947">
    <property type="entry name" value="LytR-like"/>
</dbReference>
<dbReference type="InterPro" id="IPR011006">
    <property type="entry name" value="CheY-like_superfamily"/>
</dbReference>
<keyword evidence="1" id="KW-0597">Phosphoprotein</keyword>
<evidence type="ECO:0000313" key="5">
    <source>
        <dbReference type="Proteomes" id="UP000304900"/>
    </source>
</evidence>
<dbReference type="SUPFAM" id="SSF52172">
    <property type="entry name" value="CheY-like"/>
    <property type="match status" value="1"/>
</dbReference>
<dbReference type="SMART" id="SM00448">
    <property type="entry name" value="REC"/>
    <property type="match status" value="1"/>
</dbReference>
<dbReference type="RefSeq" id="WP_137339327.1">
    <property type="nucleotide sequence ID" value="NZ_SZVO01000003.1"/>
</dbReference>
<dbReference type="PANTHER" id="PTHR37299">
    <property type="entry name" value="TRANSCRIPTIONAL REGULATOR-RELATED"/>
    <property type="match status" value="1"/>
</dbReference>
<evidence type="ECO:0000313" key="4">
    <source>
        <dbReference type="EMBL" id="TKT92599.1"/>
    </source>
</evidence>
<dbReference type="AlphaFoldDB" id="A0A4U6D5H1"/>
<dbReference type="OrthoDB" id="2168082at2"/>
<dbReference type="Gene3D" id="2.40.50.1020">
    <property type="entry name" value="LytTr DNA-binding domain"/>
    <property type="match status" value="1"/>
</dbReference>
<feature type="domain" description="HTH LytTR-type" evidence="3">
    <location>
        <begin position="142"/>
        <end position="239"/>
    </location>
</feature>
<feature type="modified residue" description="4-aspartylphosphate" evidence="1">
    <location>
        <position position="60"/>
    </location>
</feature>
<evidence type="ECO:0000256" key="1">
    <source>
        <dbReference type="PROSITE-ProRule" id="PRU00169"/>
    </source>
</evidence>
<proteinExistence type="predicted"/>
<accession>A0A4U6D5H1</accession>
<name>A0A4U6D5H1_9BACT</name>
<dbReference type="PROSITE" id="PS50110">
    <property type="entry name" value="RESPONSE_REGULATORY"/>
    <property type="match status" value="1"/>
</dbReference>
<dbReference type="Pfam" id="PF04397">
    <property type="entry name" value="LytTR"/>
    <property type="match status" value="1"/>
</dbReference>
<dbReference type="InterPro" id="IPR001789">
    <property type="entry name" value="Sig_transdc_resp-reg_receiver"/>
</dbReference>
<feature type="domain" description="Response regulatory" evidence="2">
    <location>
        <begin position="9"/>
        <end position="121"/>
    </location>
</feature>
<dbReference type="Proteomes" id="UP000304900">
    <property type="component" value="Unassembled WGS sequence"/>
</dbReference>
<reference evidence="4 5" key="1">
    <citation type="submission" date="2019-05" db="EMBL/GenBank/DDBJ databases">
        <title>Dyadobacter AR-3-8 sp. nov., isolated from arctic soil.</title>
        <authorList>
            <person name="Chaudhary D.K."/>
        </authorList>
    </citation>
    <scope>NUCLEOTIDE SEQUENCE [LARGE SCALE GENOMIC DNA]</scope>
    <source>
        <strain evidence="4 5">AR-3-8</strain>
    </source>
</reference>
<dbReference type="Gene3D" id="3.40.50.2300">
    <property type="match status" value="1"/>
</dbReference>
<evidence type="ECO:0000259" key="3">
    <source>
        <dbReference type="PROSITE" id="PS50930"/>
    </source>
</evidence>
<gene>
    <name evidence="4" type="ORF">FDK13_07190</name>
</gene>
<keyword evidence="5" id="KW-1185">Reference proteome</keyword>
<evidence type="ECO:0000259" key="2">
    <source>
        <dbReference type="PROSITE" id="PS50110"/>
    </source>
</evidence>
<dbReference type="EMBL" id="SZVO01000003">
    <property type="protein sequence ID" value="TKT92599.1"/>
    <property type="molecule type" value="Genomic_DNA"/>
</dbReference>
<dbReference type="SMART" id="SM00850">
    <property type="entry name" value="LytTR"/>
    <property type="match status" value="1"/>
</dbReference>
<dbReference type="PROSITE" id="PS50930">
    <property type="entry name" value="HTH_LYTTR"/>
    <property type="match status" value="1"/>
</dbReference>
<comment type="caution">
    <text evidence="4">The sequence shown here is derived from an EMBL/GenBank/DDBJ whole genome shotgun (WGS) entry which is preliminary data.</text>
</comment>